<evidence type="ECO:0000256" key="8">
    <source>
        <dbReference type="PIRSR" id="PIRSR618044-2"/>
    </source>
</evidence>
<dbReference type="GO" id="GO:0009002">
    <property type="term" value="F:serine-type D-Ala-D-Ala carboxypeptidase activity"/>
    <property type="evidence" value="ECO:0007669"/>
    <property type="project" value="InterPro"/>
</dbReference>
<comment type="similarity">
    <text evidence="1 9">Belongs to the peptidase S11 family.</text>
</comment>
<evidence type="ECO:0000256" key="3">
    <source>
        <dbReference type="ARBA" id="ARBA00022801"/>
    </source>
</evidence>
<dbReference type="GO" id="GO:0009252">
    <property type="term" value="P:peptidoglycan biosynthetic process"/>
    <property type="evidence" value="ECO:0007669"/>
    <property type="project" value="UniProtKB-KW"/>
</dbReference>
<keyword evidence="12" id="KW-0645">Protease</keyword>
<reference evidence="12" key="1">
    <citation type="journal article" date="2014" name="Int. J. Syst. Evol. Microbiol.">
        <title>Complete genome sequence of Corynebacterium casei LMG S-19264T (=DSM 44701T), isolated from a smear-ripened cheese.</title>
        <authorList>
            <consortium name="US DOE Joint Genome Institute (JGI-PGF)"/>
            <person name="Walter F."/>
            <person name="Albersmeier A."/>
            <person name="Kalinowski J."/>
            <person name="Ruckert C."/>
        </authorList>
    </citation>
    <scope>NUCLEOTIDE SEQUENCE</scope>
    <source>
        <strain evidence="12">CGMCC 4.7201</strain>
    </source>
</reference>
<name>A0A917ZUU8_9ACTN</name>
<feature type="active site" description="Acyl-ester intermediate" evidence="7">
    <location>
        <position position="91"/>
    </location>
</feature>
<dbReference type="InterPro" id="IPR001967">
    <property type="entry name" value="Peptidase_S11_N"/>
</dbReference>
<dbReference type="Gene3D" id="3.40.710.10">
    <property type="entry name" value="DD-peptidase/beta-lactamase superfamily"/>
    <property type="match status" value="1"/>
</dbReference>
<keyword evidence="3" id="KW-0378">Hydrolase</keyword>
<keyword evidence="12" id="KW-0121">Carboxypeptidase</keyword>
<evidence type="ECO:0000256" key="6">
    <source>
        <dbReference type="ARBA" id="ARBA00023316"/>
    </source>
</evidence>
<comment type="caution">
    <text evidence="12">The sequence shown here is derived from an EMBL/GenBank/DDBJ whole genome shotgun (WGS) entry which is preliminary data.</text>
</comment>
<evidence type="ECO:0000256" key="5">
    <source>
        <dbReference type="ARBA" id="ARBA00022984"/>
    </source>
</evidence>
<evidence type="ECO:0000256" key="7">
    <source>
        <dbReference type="PIRSR" id="PIRSR618044-1"/>
    </source>
</evidence>
<keyword evidence="13" id="KW-1185">Reference proteome</keyword>
<dbReference type="SUPFAM" id="SSF56601">
    <property type="entry name" value="beta-lactamase/transpeptidase-like"/>
    <property type="match status" value="1"/>
</dbReference>
<gene>
    <name evidence="12" type="ORF">GCM10012280_44920</name>
</gene>
<evidence type="ECO:0000256" key="1">
    <source>
        <dbReference type="ARBA" id="ARBA00007164"/>
    </source>
</evidence>
<evidence type="ECO:0000256" key="10">
    <source>
        <dbReference type="SAM" id="SignalP"/>
    </source>
</evidence>
<accession>A0A917ZUU8</accession>
<dbReference type="GO" id="GO:0071555">
    <property type="term" value="P:cell wall organization"/>
    <property type="evidence" value="ECO:0007669"/>
    <property type="project" value="UniProtKB-KW"/>
</dbReference>
<evidence type="ECO:0000313" key="12">
    <source>
        <dbReference type="EMBL" id="GGO93126.1"/>
    </source>
</evidence>
<keyword evidence="2 10" id="KW-0732">Signal</keyword>
<evidence type="ECO:0000256" key="4">
    <source>
        <dbReference type="ARBA" id="ARBA00022960"/>
    </source>
</evidence>
<dbReference type="Proteomes" id="UP000641932">
    <property type="component" value="Unassembled WGS sequence"/>
</dbReference>
<feature type="active site" description="Proton acceptor" evidence="7">
    <location>
        <position position="94"/>
    </location>
</feature>
<keyword evidence="4" id="KW-0133">Cell shape</keyword>
<dbReference type="AlphaFoldDB" id="A0A917ZUU8"/>
<dbReference type="PROSITE" id="PS51318">
    <property type="entry name" value="TAT"/>
    <property type="match status" value="1"/>
</dbReference>
<evidence type="ECO:0000259" key="11">
    <source>
        <dbReference type="Pfam" id="PF00768"/>
    </source>
</evidence>
<proteinExistence type="inferred from homology"/>
<protein>
    <submittedName>
        <fullName evidence="12">D-alanyl-D-alanine carboxypeptidase</fullName>
    </submittedName>
</protein>
<dbReference type="PANTHER" id="PTHR21581">
    <property type="entry name" value="D-ALANYL-D-ALANINE CARBOXYPEPTIDASE"/>
    <property type="match status" value="1"/>
</dbReference>
<dbReference type="InterPro" id="IPR018044">
    <property type="entry name" value="Peptidase_S11"/>
</dbReference>
<feature type="domain" description="Peptidase S11 D-alanyl-D-alanine carboxypeptidase A N-terminal" evidence="11">
    <location>
        <begin position="56"/>
        <end position="293"/>
    </location>
</feature>
<feature type="chain" id="PRO_5037480172" evidence="10">
    <location>
        <begin position="34"/>
        <end position="327"/>
    </location>
</feature>
<keyword evidence="6" id="KW-0961">Cell wall biogenesis/degradation</keyword>
<feature type="binding site" evidence="8">
    <location>
        <position position="263"/>
    </location>
    <ligand>
        <name>substrate</name>
    </ligand>
</feature>
<dbReference type="PRINTS" id="PR00725">
    <property type="entry name" value="DADACBPTASE1"/>
</dbReference>
<evidence type="ECO:0000256" key="9">
    <source>
        <dbReference type="RuleBase" id="RU004016"/>
    </source>
</evidence>
<dbReference type="GO" id="GO:0006508">
    <property type="term" value="P:proteolysis"/>
    <property type="evidence" value="ECO:0007669"/>
    <property type="project" value="InterPro"/>
</dbReference>
<dbReference type="Pfam" id="PF00768">
    <property type="entry name" value="Peptidase_S11"/>
    <property type="match status" value="1"/>
</dbReference>
<reference evidence="12" key="2">
    <citation type="submission" date="2020-09" db="EMBL/GenBank/DDBJ databases">
        <authorList>
            <person name="Sun Q."/>
            <person name="Zhou Y."/>
        </authorList>
    </citation>
    <scope>NUCLEOTIDE SEQUENCE</scope>
    <source>
        <strain evidence="12">CGMCC 4.7201</strain>
    </source>
</reference>
<evidence type="ECO:0000313" key="13">
    <source>
        <dbReference type="Proteomes" id="UP000641932"/>
    </source>
</evidence>
<dbReference type="InterPro" id="IPR012338">
    <property type="entry name" value="Beta-lactam/transpept-like"/>
</dbReference>
<organism evidence="12 13">
    <name type="scientific">Wenjunlia tyrosinilytica</name>
    <dbReference type="NCBI Taxonomy" id="1544741"/>
    <lineage>
        <taxon>Bacteria</taxon>
        <taxon>Bacillati</taxon>
        <taxon>Actinomycetota</taxon>
        <taxon>Actinomycetes</taxon>
        <taxon>Kitasatosporales</taxon>
        <taxon>Streptomycetaceae</taxon>
        <taxon>Wenjunlia</taxon>
    </lineage>
</organism>
<evidence type="ECO:0000256" key="2">
    <source>
        <dbReference type="ARBA" id="ARBA00022729"/>
    </source>
</evidence>
<keyword evidence="5" id="KW-0573">Peptidoglycan synthesis</keyword>
<feature type="signal peptide" evidence="10">
    <location>
        <begin position="1"/>
        <end position="33"/>
    </location>
</feature>
<dbReference type="EMBL" id="BMMS01000020">
    <property type="protein sequence ID" value="GGO93126.1"/>
    <property type="molecule type" value="Genomic_DNA"/>
</dbReference>
<dbReference type="InterPro" id="IPR006311">
    <property type="entry name" value="TAT_signal"/>
</dbReference>
<dbReference type="PANTHER" id="PTHR21581:SF33">
    <property type="entry name" value="D-ALANYL-D-ALANINE CARBOXYPEPTIDASE DACB"/>
    <property type="match status" value="1"/>
</dbReference>
<feature type="active site" evidence="7">
    <location>
        <position position="152"/>
    </location>
</feature>
<sequence>MSHRRVTKKTGAIAAAAAAAVAAAAIILPAASASPDTTSTARPAASGPALKAKATAALSNKISAQGAFLVDGAGGKPLWSKAADTQRSVASTTKIMTAVVVLETSGVDLNRQVNVKQEYRDHVTENGASTADLRTGDTLTVRQLLHALLLPSGCDAAAALADSFGTGDTIGARTKSFIDAMNAKAASLGLTKTTYDSFDGLSPGSLSTPRDLATLARHAMADATFRDIVKQVSTKQEATNGRTYTWFNTNQLLGSYPGAIGIKTGTSTPAGPCLVFAATREGRTVIGVVLNDPNRFVSAATLLDSAFKSDTAVTMRLRQLPPGAQSD</sequence>
<dbReference type="GO" id="GO:0008360">
    <property type="term" value="P:regulation of cell shape"/>
    <property type="evidence" value="ECO:0007669"/>
    <property type="project" value="UniProtKB-KW"/>
</dbReference>